<dbReference type="GO" id="GO:0006508">
    <property type="term" value="P:proteolysis"/>
    <property type="evidence" value="ECO:0007669"/>
    <property type="project" value="InterPro"/>
</dbReference>
<feature type="active site" description="Proton acceptor" evidence="7">
    <location>
        <position position="127"/>
    </location>
</feature>
<name>A0A7T4EFB1_9CORY</name>
<feature type="transmembrane region" description="Helical" evidence="11">
    <location>
        <begin position="371"/>
        <end position="396"/>
    </location>
</feature>
<dbReference type="SUPFAM" id="SSF56601">
    <property type="entry name" value="beta-lactamase/transpeptidase-like"/>
    <property type="match status" value="1"/>
</dbReference>
<dbReference type="OrthoDB" id="3663940at2"/>
<dbReference type="Proteomes" id="UP000596145">
    <property type="component" value="Chromosome"/>
</dbReference>
<gene>
    <name evidence="14" type="ORF">I6I10_13085</name>
</gene>
<keyword evidence="14" id="KW-0645">Protease</keyword>
<keyword evidence="14" id="KW-0121">Carboxypeptidase</keyword>
<evidence type="ECO:0000256" key="1">
    <source>
        <dbReference type="ARBA" id="ARBA00007164"/>
    </source>
</evidence>
<dbReference type="Gene3D" id="3.40.710.10">
    <property type="entry name" value="DD-peptidase/beta-lactamase superfamily"/>
    <property type="match status" value="1"/>
</dbReference>
<dbReference type="GO" id="GO:0009252">
    <property type="term" value="P:peptidoglycan biosynthetic process"/>
    <property type="evidence" value="ECO:0007669"/>
    <property type="project" value="UniProtKB-KW"/>
</dbReference>
<evidence type="ECO:0000259" key="13">
    <source>
        <dbReference type="Pfam" id="PF00768"/>
    </source>
</evidence>
<sequence>MPSRLLASAATCALLLASAPAIAQTTTTPPPPTTPNTDSCPYAVAPPPPVDHSEEPKPGMATPTPLPAPTPAPGGPAMSHCGVSVPEGFSLPDGLLAHSFLVFDLDTGDIYAAKDPHGRYRPASIIKVLLASVAIDRLSLTDSMEVTAESSDQEGSSAGIGPGGRYTVDDLLHGLLMASGNDTAHAIAQLLGGDEEALRMVNARALDLGSTDTRVATYSGLDSAGMQTSAYDMALFFTDAWSKPTFREILGTEKYDFPGFKDNPGFEMWNDNRMLFVNENALGGKTGFTDDARHTYVGAMNHKGHRLAAVILDAEASKKRAWEMAEELIEATDPETMTPVGTLTQEKPSEQPATTAQPAPPADPPRSNAHLAAWGIVIPIAVLLLAVIVASLMSLIGGAKRK</sequence>
<keyword evidence="11" id="KW-0812">Transmembrane</keyword>
<keyword evidence="11" id="KW-0472">Membrane</keyword>
<feature type="region of interest" description="Disordered" evidence="10">
    <location>
        <begin position="23"/>
        <end position="77"/>
    </location>
</feature>
<feature type="region of interest" description="Disordered" evidence="10">
    <location>
        <begin position="333"/>
        <end position="366"/>
    </location>
</feature>
<dbReference type="GO" id="GO:0008360">
    <property type="term" value="P:regulation of cell shape"/>
    <property type="evidence" value="ECO:0007669"/>
    <property type="project" value="UniProtKB-KW"/>
</dbReference>
<keyword evidence="2 12" id="KW-0732">Signal</keyword>
<feature type="active site" evidence="7">
    <location>
        <position position="179"/>
    </location>
</feature>
<dbReference type="PANTHER" id="PTHR21581">
    <property type="entry name" value="D-ALANYL-D-ALANINE CARBOXYPEPTIDASE"/>
    <property type="match status" value="1"/>
</dbReference>
<evidence type="ECO:0000256" key="6">
    <source>
        <dbReference type="ARBA" id="ARBA00023316"/>
    </source>
</evidence>
<feature type="compositionally biased region" description="Pro residues" evidence="10">
    <location>
        <begin position="64"/>
        <end position="74"/>
    </location>
</feature>
<dbReference type="Pfam" id="PF00768">
    <property type="entry name" value="Peptidase_S11"/>
    <property type="match status" value="1"/>
</dbReference>
<feature type="active site" description="Acyl-ester intermediate" evidence="7">
    <location>
        <position position="124"/>
    </location>
</feature>
<reference evidence="14 15" key="1">
    <citation type="submission" date="2020-12" db="EMBL/GenBank/DDBJ databases">
        <title>FDA dAtabase for Regulatory Grade micrObial Sequences (FDA-ARGOS): Supporting development and validation of Infectious Disease Dx tests.</title>
        <authorList>
            <person name="Sproer C."/>
            <person name="Gronow S."/>
            <person name="Severitt S."/>
            <person name="Schroder I."/>
            <person name="Tallon L."/>
            <person name="Sadzewicz L."/>
            <person name="Zhao X."/>
            <person name="Boylan J."/>
            <person name="Ott S."/>
            <person name="Bowen H."/>
            <person name="Vavikolanu K."/>
            <person name="Mehta A."/>
            <person name="Aluvathingal J."/>
            <person name="Nadendla S."/>
            <person name="Lowell S."/>
            <person name="Myers T."/>
            <person name="Yan Y."/>
            <person name="Sichtig H."/>
        </authorList>
    </citation>
    <scope>NUCLEOTIDE SEQUENCE [LARGE SCALE GENOMIC DNA]</scope>
    <source>
        <strain evidence="14 15">FDAARGOS_1053</strain>
    </source>
</reference>
<keyword evidence="6" id="KW-0961">Cell wall biogenesis/degradation</keyword>
<evidence type="ECO:0000256" key="4">
    <source>
        <dbReference type="ARBA" id="ARBA00022960"/>
    </source>
</evidence>
<dbReference type="AlphaFoldDB" id="A0A7T4EFB1"/>
<evidence type="ECO:0000256" key="10">
    <source>
        <dbReference type="SAM" id="MobiDB-lite"/>
    </source>
</evidence>
<keyword evidence="3" id="KW-0378">Hydrolase</keyword>
<comment type="similarity">
    <text evidence="1 9">Belongs to the peptidase S11 family.</text>
</comment>
<dbReference type="GO" id="GO:0071555">
    <property type="term" value="P:cell wall organization"/>
    <property type="evidence" value="ECO:0007669"/>
    <property type="project" value="UniProtKB-KW"/>
</dbReference>
<keyword evidence="4" id="KW-0133">Cell shape</keyword>
<dbReference type="PANTHER" id="PTHR21581:SF33">
    <property type="entry name" value="D-ALANYL-D-ALANINE CARBOXYPEPTIDASE DACB"/>
    <property type="match status" value="1"/>
</dbReference>
<dbReference type="GO" id="GO:0009002">
    <property type="term" value="F:serine-type D-Ala-D-Ala carboxypeptidase activity"/>
    <property type="evidence" value="ECO:0007669"/>
    <property type="project" value="InterPro"/>
</dbReference>
<proteinExistence type="inferred from homology"/>
<dbReference type="InterPro" id="IPR018044">
    <property type="entry name" value="Peptidase_S11"/>
</dbReference>
<feature type="signal peptide" evidence="12">
    <location>
        <begin position="1"/>
        <end position="23"/>
    </location>
</feature>
<accession>A0A7T4EFB1</accession>
<keyword evidence="11" id="KW-1133">Transmembrane helix</keyword>
<dbReference type="PRINTS" id="PR00725">
    <property type="entry name" value="DADACBPTASE1"/>
</dbReference>
<evidence type="ECO:0000256" key="8">
    <source>
        <dbReference type="PIRSR" id="PIRSR618044-2"/>
    </source>
</evidence>
<evidence type="ECO:0000313" key="14">
    <source>
        <dbReference type="EMBL" id="QQB46346.1"/>
    </source>
</evidence>
<dbReference type="InterPro" id="IPR012338">
    <property type="entry name" value="Beta-lactam/transpept-like"/>
</dbReference>
<evidence type="ECO:0000256" key="12">
    <source>
        <dbReference type="SAM" id="SignalP"/>
    </source>
</evidence>
<organism evidence="14 15">
    <name type="scientific">Corynebacterium glucuronolyticum</name>
    <dbReference type="NCBI Taxonomy" id="39791"/>
    <lineage>
        <taxon>Bacteria</taxon>
        <taxon>Bacillati</taxon>
        <taxon>Actinomycetota</taxon>
        <taxon>Actinomycetes</taxon>
        <taxon>Mycobacteriales</taxon>
        <taxon>Corynebacteriaceae</taxon>
        <taxon>Corynebacterium</taxon>
    </lineage>
</organism>
<evidence type="ECO:0000313" key="15">
    <source>
        <dbReference type="Proteomes" id="UP000596145"/>
    </source>
</evidence>
<feature type="binding site" evidence="8">
    <location>
        <position position="285"/>
    </location>
    <ligand>
        <name>substrate</name>
    </ligand>
</feature>
<evidence type="ECO:0000256" key="3">
    <source>
        <dbReference type="ARBA" id="ARBA00022801"/>
    </source>
</evidence>
<evidence type="ECO:0000256" key="5">
    <source>
        <dbReference type="ARBA" id="ARBA00022984"/>
    </source>
</evidence>
<feature type="chain" id="PRO_5034571947" evidence="12">
    <location>
        <begin position="24"/>
        <end position="402"/>
    </location>
</feature>
<evidence type="ECO:0000256" key="7">
    <source>
        <dbReference type="PIRSR" id="PIRSR618044-1"/>
    </source>
</evidence>
<protein>
    <submittedName>
        <fullName evidence="14">D-alanyl-D-alanine carboxypeptidase</fullName>
    </submittedName>
</protein>
<evidence type="ECO:0000256" key="9">
    <source>
        <dbReference type="RuleBase" id="RU004016"/>
    </source>
</evidence>
<evidence type="ECO:0000256" key="2">
    <source>
        <dbReference type="ARBA" id="ARBA00022729"/>
    </source>
</evidence>
<evidence type="ECO:0000256" key="11">
    <source>
        <dbReference type="SAM" id="Phobius"/>
    </source>
</evidence>
<dbReference type="InterPro" id="IPR001967">
    <property type="entry name" value="Peptidase_S11_N"/>
</dbReference>
<feature type="domain" description="Peptidase S11 D-alanyl-D-alanine carboxypeptidase A N-terminal" evidence="13">
    <location>
        <begin position="95"/>
        <end position="315"/>
    </location>
</feature>
<dbReference type="EMBL" id="CP066007">
    <property type="protein sequence ID" value="QQB46346.1"/>
    <property type="molecule type" value="Genomic_DNA"/>
</dbReference>
<keyword evidence="5" id="KW-0573">Peptidoglycan synthesis</keyword>